<accession>A0A8T2P7Z5</accession>
<gene>
    <name evidence="1" type="ORF">JZ751_029031</name>
</gene>
<keyword evidence="2" id="KW-1185">Reference proteome</keyword>
<comment type="caution">
    <text evidence="1">The sequence shown here is derived from an EMBL/GenBank/DDBJ whole genome shotgun (WGS) entry which is preliminary data.</text>
</comment>
<feature type="non-terminal residue" evidence="1">
    <location>
        <position position="137"/>
    </location>
</feature>
<dbReference type="AlphaFoldDB" id="A0A8T2P7Z5"/>
<name>A0A8T2P7Z5_9TELE</name>
<reference evidence="1" key="1">
    <citation type="thesis" date="2021" institute="BYU ScholarsArchive" country="Provo, UT, USA">
        <title>Applications of and Algorithms for Genome Assembly and Genomic Analyses with an Emphasis on Marine Teleosts.</title>
        <authorList>
            <person name="Pickett B.D."/>
        </authorList>
    </citation>
    <scope>NUCLEOTIDE SEQUENCE</scope>
    <source>
        <strain evidence="1">HI-2016</strain>
    </source>
</reference>
<evidence type="ECO:0000313" key="1">
    <source>
        <dbReference type="EMBL" id="KAG9348714.1"/>
    </source>
</evidence>
<dbReference type="Proteomes" id="UP000824540">
    <property type="component" value="Unassembled WGS sequence"/>
</dbReference>
<dbReference type="EMBL" id="JAFBMS010000010">
    <property type="protein sequence ID" value="KAG9348714.1"/>
    <property type="molecule type" value="Genomic_DNA"/>
</dbReference>
<evidence type="ECO:0000313" key="2">
    <source>
        <dbReference type="Proteomes" id="UP000824540"/>
    </source>
</evidence>
<organism evidence="1 2">
    <name type="scientific">Albula glossodonta</name>
    <name type="common">roundjaw bonefish</name>
    <dbReference type="NCBI Taxonomy" id="121402"/>
    <lineage>
        <taxon>Eukaryota</taxon>
        <taxon>Metazoa</taxon>
        <taxon>Chordata</taxon>
        <taxon>Craniata</taxon>
        <taxon>Vertebrata</taxon>
        <taxon>Euteleostomi</taxon>
        <taxon>Actinopterygii</taxon>
        <taxon>Neopterygii</taxon>
        <taxon>Teleostei</taxon>
        <taxon>Albuliformes</taxon>
        <taxon>Albulidae</taxon>
        <taxon>Albula</taxon>
    </lineage>
</organism>
<protein>
    <submittedName>
        <fullName evidence="1">Uncharacterized protein</fullName>
    </submittedName>
</protein>
<proteinExistence type="predicted"/>
<sequence length="137" mass="15333">AAQSVWLCSASTPVRAHVVLRALRLQRLLYVCAACAHLKLSLLTTGLRVRFFWICVSDVTAVSEINSVWTTIKDIGTIIYEASRANCPKYFLCEGLRKEEQTCSCAEVAAMWFEILMINGLSCPFTPRPLSRHKQAP</sequence>